<dbReference type="AlphaFoldDB" id="A0A163CVN0"/>
<protein>
    <submittedName>
        <fullName evidence="1">Uncharacterized protein</fullName>
    </submittedName>
</protein>
<dbReference type="GeneID" id="28998446"/>
<dbReference type="RefSeq" id="XP_018283960.1">
    <property type="nucleotide sequence ID" value="XM_018437540.1"/>
</dbReference>
<evidence type="ECO:0000313" key="1">
    <source>
        <dbReference type="EMBL" id="OAD65920.1"/>
    </source>
</evidence>
<dbReference type="EMBL" id="KV441007">
    <property type="protein sequence ID" value="OAD65920.1"/>
    <property type="molecule type" value="Genomic_DNA"/>
</dbReference>
<gene>
    <name evidence="1" type="ORF">PHYBLDRAFT_175662</name>
</gene>
<sequence>MSNKWQKIINAFNVVASDNKSLQYDACWYKVHFDENERTSLSGINQYRSPIEKVKKIVKNELKKLMQTRSSARWEQKQQLNKEERGKSINMVTHNRDVTVESKDSTMEDSTVSVSDDEHEVIYDVYMDKKTQFCQKMLGSLSLKKKYQKKMLWYASEQKKSNARIEKMMKKLVKALTDKK</sequence>
<dbReference type="InParanoid" id="A0A163CVN0"/>
<keyword evidence="2" id="KW-1185">Reference proteome</keyword>
<organism evidence="1 2">
    <name type="scientific">Phycomyces blakesleeanus (strain ATCC 8743b / DSM 1359 / FGSC 10004 / NBRC 33097 / NRRL 1555)</name>
    <dbReference type="NCBI Taxonomy" id="763407"/>
    <lineage>
        <taxon>Eukaryota</taxon>
        <taxon>Fungi</taxon>
        <taxon>Fungi incertae sedis</taxon>
        <taxon>Mucoromycota</taxon>
        <taxon>Mucoromycotina</taxon>
        <taxon>Mucoromycetes</taxon>
        <taxon>Mucorales</taxon>
        <taxon>Phycomycetaceae</taxon>
        <taxon>Phycomyces</taxon>
    </lineage>
</organism>
<evidence type="ECO:0000313" key="2">
    <source>
        <dbReference type="Proteomes" id="UP000077315"/>
    </source>
</evidence>
<name>A0A163CVN0_PHYB8</name>
<accession>A0A163CVN0</accession>
<dbReference type="VEuPathDB" id="FungiDB:PHYBLDRAFT_175662"/>
<reference evidence="2" key="1">
    <citation type="submission" date="2015-06" db="EMBL/GenBank/DDBJ databases">
        <title>Expansion of signal transduction pathways in fungi by whole-genome duplication.</title>
        <authorList>
            <consortium name="DOE Joint Genome Institute"/>
            <person name="Corrochano L.M."/>
            <person name="Kuo A."/>
            <person name="Marcet-Houben M."/>
            <person name="Polaino S."/>
            <person name="Salamov A."/>
            <person name="Villalobos J.M."/>
            <person name="Alvarez M.I."/>
            <person name="Avalos J."/>
            <person name="Benito E.P."/>
            <person name="Benoit I."/>
            <person name="Burger G."/>
            <person name="Camino L.P."/>
            <person name="Canovas D."/>
            <person name="Cerda-Olmedo E."/>
            <person name="Cheng J.-F."/>
            <person name="Dominguez A."/>
            <person name="Elias M."/>
            <person name="Eslava A.P."/>
            <person name="Glaser F."/>
            <person name="Grimwood J."/>
            <person name="Gutierrez G."/>
            <person name="Heitman J."/>
            <person name="Henrissat B."/>
            <person name="Iturriaga E.A."/>
            <person name="Lang B.F."/>
            <person name="Lavin J.L."/>
            <person name="Lee S."/>
            <person name="Li W."/>
            <person name="Lindquist E."/>
            <person name="Lopez-Garcia S."/>
            <person name="Luque E.M."/>
            <person name="Marcos A.T."/>
            <person name="Martin J."/>
            <person name="McCluskey K."/>
            <person name="Medina H.R."/>
            <person name="Miralles-Duran A."/>
            <person name="Miyazaki A."/>
            <person name="Munoz-Torres E."/>
            <person name="Oguiza J.A."/>
            <person name="Ohm R."/>
            <person name="Olmedo M."/>
            <person name="Orejas M."/>
            <person name="Ortiz-Castellanos L."/>
            <person name="Pisabarro A.G."/>
            <person name="Rodriguez-Romero J."/>
            <person name="Ruiz-Herrera J."/>
            <person name="Ruiz-Vazquez R."/>
            <person name="Sanz C."/>
            <person name="Schackwitz W."/>
            <person name="Schmutz J."/>
            <person name="Shahriari M."/>
            <person name="Shelest E."/>
            <person name="Silva-Franco F."/>
            <person name="Soanes D."/>
            <person name="Syed K."/>
            <person name="Tagua V.G."/>
            <person name="Talbot N.J."/>
            <person name="Thon M."/>
            <person name="De vries R.P."/>
            <person name="Wiebenga A."/>
            <person name="Yadav J.S."/>
            <person name="Braun E.L."/>
            <person name="Baker S."/>
            <person name="Garre V."/>
            <person name="Horwitz B."/>
            <person name="Torres-Martinez S."/>
            <person name="Idnurm A."/>
            <person name="Herrera-Estrella A."/>
            <person name="Gabaldon T."/>
            <person name="Grigoriev I.V."/>
        </authorList>
    </citation>
    <scope>NUCLEOTIDE SEQUENCE [LARGE SCALE GENOMIC DNA]</scope>
    <source>
        <strain evidence="2">NRRL 1555(-)</strain>
    </source>
</reference>
<proteinExistence type="predicted"/>
<dbReference type="Proteomes" id="UP000077315">
    <property type="component" value="Unassembled WGS sequence"/>
</dbReference>